<dbReference type="InterPro" id="IPR007159">
    <property type="entry name" value="SpoVT-AbrB_dom"/>
</dbReference>
<keyword evidence="2 7" id="KW-0963">Cytoplasm</keyword>
<keyword evidence="5 7" id="KW-0238">DNA-binding</keyword>
<dbReference type="GO" id="GO:0003700">
    <property type="term" value="F:DNA-binding transcription factor activity"/>
    <property type="evidence" value="ECO:0007669"/>
    <property type="project" value="UniProtKB-UniRule"/>
</dbReference>
<dbReference type="CDD" id="cd16320">
    <property type="entry name" value="MraZ_N"/>
    <property type="match status" value="1"/>
</dbReference>
<dbReference type="AlphaFoldDB" id="A0A0R1UNA2"/>
<comment type="similarity">
    <text evidence="7">Belongs to the MraZ family.</text>
</comment>
<dbReference type="FunFam" id="3.40.1550.20:FF:000002">
    <property type="entry name" value="Transcriptional regulator MraZ"/>
    <property type="match status" value="1"/>
</dbReference>
<dbReference type="Gene3D" id="3.40.1550.20">
    <property type="entry name" value="Transcriptional regulator MraZ domain"/>
    <property type="match status" value="1"/>
</dbReference>
<accession>A0A0R1UNA2</accession>
<evidence type="ECO:0000256" key="4">
    <source>
        <dbReference type="ARBA" id="ARBA00023015"/>
    </source>
</evidence>
<dbReference type="STRING" id="1423753.FD28_GL000345"/>
<dbReference type="GO" id="GO:0000976">
    <property type="term" value="F:transcription cis-regulatory region binding"/>
    <property type="evidence" value="ECO:0007669"/>
    <property type="project" value="TreeGrafter"/>
</dbReference>
<dbReference type="PROSITE" id="PS51740">
    <property type="entry name" value="SPOVT_ABRB"/>
    <property type="match status" value="2"/>
</dbReference>
<dbReference type="GO" id="GO:0009295">
    <property type="term" value="C:nucleoid"/>
    <property type="evidence" value="ECO:0007669"/>
    <property type="project" value="UniProtKB-SubCell"/>
</dbReference>
<dbReference type="PANTHER" id="PTHR34701:SF1">
    <property type="entry name" value="TRANSCRIPTIONAL REGULATOR MRAZ"/>
    <property type="match status" value="1"/>
</dbReference>
<feature type="domain" description="SpoVT-AbrB" evidence="8">
    <location>
        <begin position="7"/>
        <end position="49"/>
    </location>
</feature>
<keyword evidence="6 7" id="KW-0804">Transcription</keyword>
<keyword evidence="9" id="KW-0132">Cell division</keyword>
<evidence type="ECO:0000313" key="9">
    <source>
        <dbReference type="EMBL" id="KRL94768.1"/>
    </source>
</evidence>
<dbReference type="InterPro" id="IPR035642">
    <property type="entry name" value="MraZ_N"/>
</dbReference>
<gene>
    <name evidence="7" type="primary">mraZ</name>
    <name evidence="9" type="ORF">FD28_GL000345</name>
</gene>
<dbReference type="PANTHER" id="PTHR34701">
    <property type="entry name" value="TRANSCRIPTIONAL REGULATOR MRAZ"/>
    <property type="match status" value="1"/>
</dbReference>
<dbReference type="InterPro" id="IPR038619">
    <property type="entry name" value="MraZ_sf"/>
</dbReference>
<comment type="caution">
    <text evidence="9">The sequence shown here is derived from an EMBL/GenBank/DDBJ whole genome shotgun (WGS) entry which is preliminary data.</text>
</comment>
<comment type="subunit">
    <text evidence="7">Forms oligomers.</text>
</comment>
<evidence type="ECO:0000259" key="8">
    <source>
        <dbReference type="PROSITE" id="PS51740"/>
    </source>
</evidence>
<dbReference type="GO" id="GO:2000143">
    <property type="term" value="P:negative regulation of DNA-templated transcription initiation"/>
    <property type="evidence" value="ECO:0007669"/>
    <property type="project" value="TreeGrafter"/>
</dbReference>
<dbReference type="InterPro" id="IPR037914">
    <property type="entry name" value="SpoVT-AbrB_sf"/>
</dbReference>
<dbReference type="InterPro" id="IPR035644">
    <property type="entry name" value="MraZ_C"/>
</dbReference>
<dbReference type="HAMAP" id="MF_01008">
    <property type="entry name" value="MraZ"/>
    <property type="match status" value="1"/>
</dbReference>
<dbReference type="Pfam" id="PF02381">
    <property type="entry name" value="MraZ"/>
    <property type="match status" value="2"/>
</dbReference>
<feature type="domain" description="SpoVT-AbrB" evidence="8">
    <location>
        <begin position="78"/>
        <end position="121"/>
    </location>
</feature>
<evidence type="ECO:0000313" key="10">
    <source>
        <dbReference type="Proteomes" id="UP000051580"/>
    </source>
</evidence>
<organism evidence="9 10">
    <name type="scientific">Levilactobacillus hammesii DSM 16381</name>
    <dbReference type="NCBI Taxonomy" id="1423753"/>
    <lineage>
        <taxon>Bacteria</taxon>
        <taxon>Bacillati</taxon>
        <taxon>Bacillota</taxon>
        <taxon>Bacilli</taxon>
        <taxon>Lactobacillales</taxon>
        <taxon>Lactobacillaceae</taxon>
        <taxon>Levilactobacillus</taxon>
    </lineage>
</organism>
<dbReference type="Proteomes" id="UP000051580">
    <property type="component" value="Unassembled WGS sequence"/>
</dbReference>
<evidence type="ECO:0000256" key="7">
    <source>
        <dbReference type="HAMAP-Rule" id="MF_01008"/>
    </source>
</evidence>
<sequence length="145" mass="16652">MAMFMGEFEHSIDTKGRLIIPAKFREQLGEQFVVTRGMDGCLFGYPMSEWSALQEKLKALPVNRKDARAFVRFFYSAATECELDKQGRINLPKSLQEHAALTKQCVIVGVANRFEIWSQERWDKFSTAAEEDFDDIAENLIDFGM</sequence>
<protein>
    <recommendedName>
        <fullName evidence="1 7">Transcriptional regulator MraZ</fullName>
    </recommendedName>
</protein>
<comment type="subcellular location">
    <subcellularLocation>
        <location evidence="7">Cytoplasm</location>
        <location evidence="7">Nucleoid</location>
    </subcellularLocation>
</comment>
<keyword evidence="4 7" id="KW-0805">Transcription regulation</keyword>
<dbReference type="InterPro" id="IPR020603">
    <property type="entry name" value="MraZ_dom"/>
</dbReference>
<keyword evidence="3" id="KW-0677">Repeat</keyword>
<dbReference type="EMBL" id="AZFS01000054">
    <property type="protein sequence ID" value="KRL94768.1"/>
    <property type="molecule type" value="Genomic_DNA"/>
</dbReference>
<evidence type="ECO:0000256" key="6">
    <source>
        <dbReference type="ARBA" id="ARBA00023163"/>
    </source>
</evidence>
<evidence type="ECO:0000256" key="3">
    <source>
        <dbReference type="ARBA" id="ARBA00022737"/>
    </source>
</evidence>
<dbReference type="CDD" id="cd16321">
    <property type="entry name" value="MraZ_C"/>
    <property type="match status" value="1"/>
</dbReference>
<reference evidence="9 10" key="1">
    <citation type="journal article" date="2015" name="Genome Announc.">
        <title>Expanding the biotechnology potential of lactobacilli through comparative genomics of 213 strains and associated genera.</title>
        <authorList>
            <person name="Sun Z."/>
            <person name="Harris H.M."/>
            <person name="McCann A."/>
            <person name="Guo C."/>
            <person name="Argimon S."/>
            <person name="Zhang W."/>
            <person name="Yang X."/>
            <person name="Jeffery I.B."/>
            <person name="Cooney J.C."/>
            <person name="Kagawa T.F."/>
            <person name="Liu W."/>
            <person name="Song Y."/>
            <person name="Salvetti E."/>
            <person name="Wrobel A."/>
            <person name="Rasinkangas P."/>
            <person name="Parkhill J."/>
            <person name="Rea M.C."/>
            <person name="O'Sullivan O."/>
            <person name="Ritari J."/>
            <person name="Douillard F.P."/>
            <person name="Paul Ross R."/>
            <person name="Yang R."/>
            <person name="Briner A.E."/>
            <person name="Felis G.E."/>
            <person name="de Vos W.M."/>
            <person name="Barrangou R."/>
            <person name="Klaenhammer T.R."/>
            <person name="Caufield P.W."/>
            <person name="Cui Y."/>
            <person name="Zhang H."/>
            <person name="O'Toole P.W."/>
        </authorList>
    </citation>
    <scope>NUCLEOTIDE SEQUENCE [LARGE SCALE GENOMIC DNA]</scope>
    <source>
        <strain evidence="9 10">DSM 16381</strain>
    </source>
</reference>
<dbReference type="GO" id="GO:0005737">
    <property type="term" value="C:cytoplasm"/>
    <property type="evidence" value="ECO:0007669"/>
    <property type="project" value="UniProtKB-UniRule"/>
</dbReference>
<proteinExistence type="inferred from homology"/>
<keyword evidence="10" id="KW-1185">Reference proteome</keyword>
<evidence type="ECO:0000256" key="1">
    <source>
        <dbReference type="ARBA" id="ARBA00013860"/>
    </source>
</evidence>
<keyword evidence="9" id="KW-0131">Cell cycle</keyword>
<dbReference type="SUPFAM" id="SSF89447">
    <property type="entry name" value="AbrB/MazE/MraZ-like"/>
    <property type="match status" value="1"/>
</dbReference>
<dbReference type="GO" id="GO:0051301">
    <property type="term" value="P:cell division"/>
    <property type="evidence" value="ECO:0007669"/>
    <property type="project" value="UniProtKB-KW"/>
</dbReference>
<evidence type="ECO:0000256" key="2">
    <source>
        <dbReference type="ARBA" id="ARBA00022490"/>
    </source>
</evidence>
<evidence type="ECO:0000256" key="5">
    <source>
        <dbReference type="ARBA" id="ARBA00023125"/>
    </source>
</evidence>
<dbReference type="PATRIC" id="fig|1423753.3.peg.357"/>
<name>A0A0R1UNA2_9LACO</name>
<dbReference type="InterPro" id="IPR003444">
    <property type="entry name" value="MraZ"/>
</dbReference>
<dbReference type="NCBIfam" id="TIGR00242">
    <property type="entry name" value="division/cell wall cluster transcriptional repressor MraZ"/>
    <property type="match status" value="1"/>
</dbReference>